<reference evidence="2 3" key="1">
    <citation type="submission" date="2020-08" db="EMBL/GenBank/DDBJ databases">
        <title>Sequencing the genomes of 1000 actinobacteria strains.</title>
        <authorList>
            <person name="Klenk H.-P."/>
        </authorList>
    </citation>
    <scope>NUCLEOTIDE SEQUENCE [LARGE SCALE GENOMIC DNA]</scope>
    <source>
        <strain evidence="2 3">DSM 12511</strain>
    </source>
</reference>
<organism evidence="2 3">
    <name type="scientific">Microbacterium thalassium</name>
    <dbReference type="NCBI Taxonomy" id="362649"/>
    <lineage>
        <taxon>Bacteria</taxon>
        <taxon>Bacillati</taxon>
        <taxon>Actinomycetota</taxon>
        <taxon>Actinomycetes</taxon>
        <taxon>Micrococcales</taxon>
        <taxon>Microbacteriaceae</taxon>
        <taxon>Microbacterium</taxon>
    </lineage>
</organism>
<keyword evidence="1" id="KW-1133">Transmembrane helix</keyword>
<protein>
    <submittedName>
        <fullName evidence="2">Uncharacterized protein</fullName>
    </submittedName>
</protein>
<keyword evidence="1" id="KW-0812">Transmembrane</keyword>
<dbReference type="Proteomes" id="UP000537775">
    <property type="component" value="Unassembled WGS sequence"/>
</dbReference>
<gene>
    <name evidence="2" type="ORF">HD594_000484</name>
</gene>
<accession>A0A7X0FMG6</accession>
<dbReference type="EMBL" id="JACHML010000001">
    <property type="protein sequence ID" value="MBB6390171.1"/>
    <property type="molecule type" value="Genomic_DNA"/>
</dbReference>
<feature type="transmembrane region" description="Helical" evidence="1">
    <location>
        <begin position="96"/>
        <end position="113"/>
    </location>
</feature>
<dbReference type="AlphaFoldDB" id="A0A7X0FMG6"/>
<keyword evidence="1" id="KW-0472">Membrane</keyword>
<proteinExistence type="predicted"/>
<evidence type="ECO:0000313" key="3">
    <source>
        <dbReference type="Proteomes" id="UP000537775"/>
    </source>
</evidence>
<feature type="transmembrane region" description="Helical" evidence="1">
    <location>
        <begin position="48"/>
        <end position="66"/>
    </location>
</feature>
<sequence length="131" mass="13156">MRTGVLHSLPWIVQTVILSGLALVFGTLGVGAVAGAWDFGLTAGAEQVGLLLVADGLLLAAAALFAGRGRLLVDLPAVGVVLGNAGASVADDVGPADLATLLLCLVTAALIVVNSRFARRRAKASQVTSDQ</sequence>
<evidence type="ECO:0000313" key="2">
    <source>
        <dbReference type="EMBL" id="MBB6390171.1"/>
    </source>
</evidence>
<feature type="transmembrane region" description="Helical" evidence="1">
    <location>
        <begin position="12"/>
        <end position="36"/>
    </location>
</feature>
<evidence type="ECO:0000256" key="1">
    <source>
        <dbReference type="SAM" id="Phobius"/>
    </source>
</evidence>
<dbReference type="RefSeq" id="WP_184749420.1">
    <property type="nucleotide sequence ID" value="NZ_BAAAJR010000003.1"/>
</dbReference>
<keyword evidence="3" id="KW-1185">Reference proteome</keyword>
<name>A0A7X0FMG6_9MICO</name>
<comment type="caution">
    <text evidence="2">The sequence shown here is derived from an EMBL/GenBank/DDBJ whole genome shotgun (WGS) entry which is preliminary data.</text>
</comment>